<evidence type="ECO:0000313" key="16">
    <source>
        <dbReference type="EMBL" id="EHJ56173.1"/>
    </source>
</evidence>
<dbReference type="PROSITE" id="PS51374">
    <property type="entry name" value="NDPK_LIKE"/>
    <property type="match status" value="1"/>
</dbReference>
<gene>
    <name evidence="16" type="primary">awd</name>
    <name evidence="12" type="synonym">ndk</name>
    <name evidence="16" type="ORF">STRUR_1368</name>
</gene>
<feature type="active site" description="Pros-phosphohistidine intermediate" evidence="12 13">
    <location>
        <position position="120"/>
    </location>
</feature>
<comment type="cofactor">
    <cofactor evidence="1 12">
        <name>Mg(2+)</name>
        <dbReference type="ChEBI" id="CHEBI:18420"/>
    </cofactor>
</comment>
<comment type="subcellular location">
    <subcellularLocation>
        <location evidence="12">Cytoplasm</location>
    </subcellularLocation>
</comment>
<dbReference type="GO" id="GO:0006183">
    <property type="term" value="P:GTP biosynthetic process"/>
    <property type="evidence" value="ECO:0007669"/>
    <property type="project" value="UniProtKB-UniRule"/>
</dbReference>
<evidence type="ECO:0000256" key="13">
    <source>
        <dbReference type="PROSITE-ProRule" id="PRU00706"/>
    </source>
</evidence>
<keyword evidence="8 12" id="KW-0418">Kinase</keyword>
<dbReference type="NCBIfam" id="NF001908">
    <property type="entry name" value="PRK00668.1"/>
    <property type="match status" value="1"/>
</dbReference>
<evidence type="ECO:0000256" key="2">
    <source>
        <dbReference type="ARBA" id="ARBA00008142"/>
    </source>
</evidence>
<evidence type="ECO:0000256" key="3">
    <source>
        <dbReference type="ARBA" id="ARBA00012966"/>
    </source>
</evidence>
<dbReference type="GO" id="GO:0005524">
    <property type="term" value="F:ATP binding"/>
    <property type="evidence" value="ECO:0007669"/>
    <property type="project" value="UniProtKB-UniRule"/>
</dbReference>
<comment type="caution">
    <text evidence="16">The sequence shown here is derived from an EMBL/GenBank/DDBJ whole genome shotgun (WGS) entry which is preliminary data.</text>
</comment>
<feature type="binding site" evidence="12 13">
    <location>
        <position position="102"/>
    </location>
    <ligand>
        <name>ATP</name>
        <dbReference type="ChEBI" id="CHEBI:30616"/>
    </ligand>
</feature>
<dbReference type="HAMAP" id="MF_00451">
    <property type="entry name" value="NDP_kinase"/>
    <property type="match status" value="1"/>
</dbReference>
<dbReference type="AlphaFoldDB" id="G5KGX4"/>
<evidence type="ECO:0000259" key="15">
    <source>
        <dbReference type="SMART" id="SM00562"/>
    </source>
</evidence>
<dbReference type="Pfam" id="PF00334">
    <property type="entry name" value="NDK"/>
    <property type="match status" value="1"/>
</dbReference>
<comment type="subunit">
    <text evidence="12">Homotetramer.</text>
</comment>
<feature type="binding site" evidence="12 13">
    <location>
        <position position="9"/>
    </location>
    <ligand>
        <name>ATP</name>
        <dbReference type="ChEBI" id="CHEBI:30616"/>
    </ligand>
</feature>
<feature type="binding site" evidence="12 13">
    <location>
        <position position="91"/>
    </location>
    <ligand>
        <name>ATP</name>
        <dbReference type="ChEBI" id="CHEBI:30616"/>
    </ligand>
</feature>
<dbReference type="CDD" id="cd04413">
    <property type="entry name" value="NDPk_I"/>
    <property type="match status" value="1"/>
</dbReference>
<keyword evidence="9 12" id="KW-0067">ATP-binding</keyword>
<name>G5KGX4_9STRE</name>
<evidence type="ECO:0000256" key="9">
    <source>
        <dbReference type="ARBA" id="ARBA00022840"/>
    </source>
</evidence>
<dbReference type="GO" id="GO:0005737">
    <property type="term" value="C:cytoplasm"/>
    <property type="evidence" value="ECO:0007669"/>
    <property type="project" value="UniProtKB-SubCell"/>
</dbReference>
<comment type="catalytic activity">
    <reaction evidence="12">
        <text>a ribonucleoside 5'-diphosphate + ATP = a ribonucleoside 5'-triphosphate + ADP</text>
        <dbReference type="Rhea" id="RHEA:18113"/>
        <dbReference type="ChEBI" id="CHEBI:30616"/>
        <dbReference type="ChEBI" id="CHEBI:57930"/>
        <dbReference type="ChEBI" id="CHEBI:61557"/>
        <dbReference type="ChEBI" id="CHEBI:456216"/>
        <dbReference type="EC" id="2.7.4.6"/>
    </reaction>
</comment>
<comment type="similarity">
    <text evidence="2 12 13 14">Belongs to the NDK family.</text>
</comment>
<feature type="domain" description="Nucleoside diphosphate kinase-like" evidence="15">
    <location>
        <begin position="1"/>
        <end position="143"/>
    </location>
</feature>
<accession>G5KGX4</accession>
<keyword evidence="5 12" id="KW-0808">Transferase</keyword>
<sequence length="150" mass="16829">MERTFFMIKPDGVKRGLIGEVIHRIERRGFTIEKLDMLEATPEQLKKHYSALVKKSFFPELVAYMTSGPVVIGIIKGNRVVDSWRTMMGVTNPKDALPGTIRGDFGQAPGDTGGIFNIVHGSDSRESAKNEIELWFGKEESQKDQTESQE</sequence>
<dbReference type="eggNOG" id="COG0105">
    <property type="taxonomic scope" value="Bacteria"/>
</dbReference>
<evidence type="ECO:0000256" key="1">
    <source>
        <dbReference type="ARBA" id="ARBA00001946"/>
    </source>
</evidence>
<evidence type="ECO:0000256" key="7">
    <source>
        <dbReference type="ARBA" id="ARBA00022741"/>
    </source>
</evidence>
<proteinExistence type="inferred from homology"/>
<dbReference type="InterPro" id="IPR034907">
    <property type="entry name" value="NDK-like_dom"/>
</dbReference>
<evidence type="ECO:0000313" key="17">
    <source>
        <dbReference type="Proteomes" id="UP000005388"/>
    </source>
</evidence>
<dbReference type="Gene3D" id="3.30.70.141">
    <property type="entry name" value="Nucleoside diphosphate kinase-like domain"/>
    <property type="match status" value="1"/>
</dbReference>
<feature type="binding site" evidence="12 13">
    <location>
        <position position="57"/>
    </location>
    <ligand>
        <name>ATP</name>
        <dbReference type="ChEBI" id="CHEBI:30616"/>
    </ligand>
</feature>
<keyword evidence="12" id="KW-0963">Cytoplasm</keyword>
<evidence type="ECO:0000256" key="6">
    <source>
        <dbReference type="ARBA" id="ARBA00022723"/>
    </source>
</evidence>
<dbReference type="STRING" id="764291.STRUR_1368"/>
<organism evidence="16 17">
    <name type="scientific">Streptococcus urinalis 2285-97</name>
    <dbReference type="NCBI Taxonomy" id="764291"/>
    <lineage>
        <taxon>Bacteria</taxon>
        <taxon>Bacillati</taxon>
        <taxon>Bacillota</taxon>
        <taxon>Bacilli</taxon>
        <taxon>Lactobacillales</taxon>
        <taxon>Streptococcaceae</taxon>
        <taxon>Streptococcus</taxon>
    </lineage>
</organism>
<evidence type="ECO:0000256" key="5">
    <source>
        <dbReference type="ARBA" id="ARBA00022679"/>
    </source>
</evidence>
<dbReference type="GO" id="GO:0006241">
    <property type="term" value="P:CTP biosynthetic process"/>
    <property type="evidence" value="ECO:0007669"/>
    <property type="project" value="UniProtKB-UniRule"/>
</dbReference>
<keyword evidence="11 12" id="KW-0546">Nucleotide metabolism</keyword>
<comment type="function">
    <text evidence="12">Major role in the synthesis of nucleoside triphosphates other than ATP. The ATP gamma phosphate is transferred to the NDP beta phosphate via a ping-pong mechanism, using a phosphorylated active-site intermediate.</text>
</comment>
<dbReference type="FunFam" id="3.30.70.141:FF:000003">
    <property type="entry name" value="Nucleoside diphosphate kinase"/>
    <property type="match status" value="1"/>
</dbReference>
<dbReference type="EC" id="2.7.4.6" evidence="3 12"/>
<evidence type="ECO:0000256" key="12">
    <source>
        <dbReference type="HAMAP-Rule" id="MF_00451"/>
    </source>
</evidence>
<dbReference type="Proteomes" id="UP000005388">
    <property type="component" value="Unassembled WGS sequence"/>
</dbReference>
<evidence type="ECO:0000256" key="14">
    <source>
        <dbReference type="RuleBase" id="RU004011"/>
    </source>
</evidence>
<feature type="binding site" evidence="12 13">
    <location>
        <position position="117"/>
    </location>
    <ligand>
        <name>ATP</name>
        <dbReference type="ChEBI" id="CHEBI:30616"/>
    </ligand>
</feature>
<protein>
    <recommendedName>
        <fullName evidence="4 12">Nucleoside diphosphate kinase</fullName>
        <shortName evidence="12">NDK</shortName>
        <shortName evidence="12">NDP kinase</shortName>
        <ecNumber evidence="3 12">2.7.4.6</ecNumber>
    </recommendedName>
    <alternativeName>
        <fullName evidence="12">Nucleoside-2-P kinase</fullName>
    </alternativeName>
</protein>
<feature type="binding site" evidence="12 13">
    <location>
        <position position="85"/>
    </location>
    <ligand>
        <name>ATP</name>
        <dbReference type="ChEBI" id="CHEBI:30616"/>
    </ligand>
</feature>
<dbReference type="GO" id="GO:0046872">
    <property type="term" value="F:metal ion binding"/>
    <property type="evidence" value="ECO:0007669"/>
    <property type="project" value="UniProtKB-KW"/>
</dbReference>
<keyword evidence="12" id="KW-0597">Phosphoprotein</keyword>
<dbReference type="SUPFAM" id="SSF54919">
    <property type="entry name" value="Nucleoside diphosphate kinase, NDK"/>
    <property type="match status" value="1"/>
</dbReference>
<evidence type="ECO:0000256" key="4">
    <source>
        <dbReference type="ARBA" id="ARBA00017632"/>
    </source>
</evidence>
<dbReference type="GO" id="GO:0006228">
    <property type="term" value="P:UTP biosynthetic process"/>
    <property type="evidence" value="ECO:0007669"/>
    <property type="project" value="UniProtKB-UniRule"/>
</dbReference>
<dbReference type="EMBL" id="AEUZ02000001">
    <property type="protein sequence ID" value="EHJ56173.1"/>
    <property type="molecule type" value="Genomic_DNA"/>
</dbReference>
<dbReference type="RefSeq" id="WP_006738940.1">
    <property type="nucleotide sequence ID" value="NZ_AEUZ02000001.1"/>
</dbReference>
<keyword evidence="10 12" id="KW-0460">Magnesium</keyword>
<dbReference type="GO" id="GO:0004550">
    <property type="term" value="F:nucleoside diphosphate kinase activity"/>
    <property type="evidence" value="ECO:0007669"/>
    <property type="project" value="UniProtKB-UniRule"/>
</dbReference>
<comment type="catalytic activity">
    <reaction evidence="12">
        <text>a 2'-deoxyribonucleoside 5'-diphosphate + ATP = a 2'-deoxyribonucleoside 5'-triphosphate + ADP</text>
        <dbReference type="Rhea" id="RHEA:44640"/>
        <dbReference type="ChEBI" id="CHEBI:30616"/>
        <dbReference type="ChEBI" id="CHEBI:61560"/>
        <dbReference type="ChEBI" id="CHEBI:73316"/>
        <dbReference type="ChEBI" id="CHEBI:456216"/>
        <dbReference type="EC" id="2.7.4.6"/>
    </reaction>
</comment>
<evidence type="ECO:0000256" key="8">
    <source>
        <dbReference type="ARBA" id="ARBA00022777"/>
    </source>
</evidence>
<dbReference type="SMART" id="SM00562">
    <property type="entry name" value="NDK"/>
    <property type="match status" value="1"/>
</dbReference>
<keyword evidence="7 12" id="KW-0547">Nucleotide-binding</keyword>
<dbReference type="InterPro" id="IPR001564">
    <property type="entry name" value="Nucleoside_diP_kinase"/>
</dbReference>
<dbReference type="InterPro" id="IPR036850">
    <property type="entry name" value="NDK-like_dom_sf"/>
</dbReference>
<evidence type="ECO:0000256" key="11">
    <source>
        <dbReference type="ARBA" id="ARBA00023080"/>
    </source>
</evidence>
<reference evidence="16 17" key="1">
    <citation type="journal article" date="2014" name="Int. J. Syst. Evol. Microbiol.">
        <title>Phylogenomics and the dynamic genome evolution of the genus Streptococcus.</title>
        <authorList>
            <consortium name="The Broad Institute Genome Sequencing Platform"/>
            <person name="Richards V.P."/>
            <person name="Palmer S.R."/>
            <person name="Pavinski Bitar P.D."/>
            <person name="Qin X."/>
            <person name="Weinstock G.M."/>
            <person name="Highlander S.K."/>
            <person name="Town C.D."/>
            <person name="Burne R.A."/>
            <person name="Stanhope M.J."/>
        </authorList>
    </citation>
    <scope>NUCLEOTIDE SEQUENCE [LARGE SCALE GENOMIC DNA]</scope>
    <source>
        <strain evidence="16 17">2285-97</strain>
    </source>
</reference>
<dbReference type="PANTHER" id="PTHR11349">
    <property type="entry name" value="NUCLEOSIDE DIPHOSPHATE KINASE"/>
    <property type="match status" value="1"/>
</dbReference>
<dbReference type="PRINTS" id="PR01243">
    <property type="entry name" value="NUCDPKINASE"/>
</dbReference>
<evidence type="ECO:0000256" key="10">
    <source>
        <dbReference type="ARBA" id="ARBA00022842"/>
    </source>
</evidence>
<keyword evidence="17" id="KW-1185">Reference proteome</keyword>
<keyword evidence="6 12" id="KW-0479">Metal-binding</keyword>